<dbReference type="STRING" id="1052260.SAMN05660199_00839"/>
<dbReference type="AlphaFoldDB" id="A0A1H0ERE1"/>
<dbReference type="Proteomes" id="UP000199088">
    <property type="component" value="Unassembled WGS sequence"/>
</dbReference>
<accession>A0A1H0ERE1</accession>
<dbReference type="Pfam" id="PF00383">
    <property type="entry name" value="dCMP_cyt_deam_1"/>
    <property type="match status" value="1"/>
</dbReference>
<dbReference type="PANTHER" id="PTHR11086">
    <property type="entry name" value="DEOXYCYTIDYLATE DEAMINASE-RELATED"/>
    <property type="match status" value="1"/>
</dbReference>
<keyword evidence="8" id="KW-1185">Reference proteome</keyword>
<dbReference type="OrthoDB" id="9802676at2"/>
<gene>
    <name evidence="7" type="ORF">SAMN05660199_00839</name>
</gene>
<dbReference type="GO" id="GO:0008270">
    <property type="term" value="F:zinc ion binding"/>
    <property type="evidence" value="ECO:0007669"/>
    <property type="project" value="InterPro"/>
</dbReference>
<dbReference type="PROSITE" id="PS51747">
    <property type="entry name" value="CYT_DCMP_DEAMINASES_2"/>
    <property type="match status" value="1"/>
</dbReference>
<name>A0A1H0ERE1_9ACTN</name>
<dbReference type="SUPFAM" id="SSF53927">
    <property type="entry name" value="Cytidine deaminase-like"/>
    <property type="match status" value="1"/>
</dbReference>
<organism evidence="7 8">
    <name type="scientific">Klenkia soli</name>
    <dbReference type="NCBI Taxonomy" id="1052260"/>
    <lineage>
        <taxon>Bacteria</taxon>
        <taxon>Bacillati</taxon>
        <taxon>Actinomycetota</taxon>
        <taxon>Actinomycetes</taxon>
        <taxon>Geodermatophilales</taxon>
        <taxon>Geodermatophilaceae</taxon>
        <taxon>Klenkia</taxon>
    </lineage>
</organism>
<keyword evidence="4" id="KW-0862">Zinc</keyword>
<dbReference type="InterPro" id="IPR016193">
    <property type="entry name" value="Cytidine_deaminase-like"/>
</dbReference>
<evidence type="ECO:0000256" key="3">
    <source>
        <dbReference type="ARBA" id="ARBA00022801"/>
    </source>
</evidence>
<comment type="similarity">
    <text evidence="1">Belongs to the cytidine and deoxycytidylate deaminase family.</text>
</comment>
<evidence type="ECO:0000256" key="2">
    <source>
        <dbReference type="ARBA" id="ARBA00022723"/>
    </source>
</evidence>
<evidence type="ECO:0000256" key="4">
    <source>
        <dbReference type="ARBA" id="ARBA00022833"/>
    </source>
</evidence>
<keyword evidence="2" id="KW-0479">Metal-binding</keyword>
<dbReference type="InterPro" id="IPR027417">
    <property type="entry name" value="P-loop_NTPase"/>
</dbReference>
<evidence type="ECO:0000256" key="5">
    <source>
        <dbReference type="SAM" id="MobiDB-lite"/>
    </source>
</evidence>
<dbReference type="PANTHER" id="PTHR11086:SF18">
    <property type="entry name" value="DEOXYCYTIDYLATE DEAMINASE"/>
    <property type="match status" value="1"/>
</dbReference>
<dbReference type="InterPro" id="IPR015517">
    <property type="entry name" value="dCMP_deaminase-rel"/>
</dbReference>
<evidence type="ECO:0000259" key="6">
    <source>
        <dbReference type="PROSITE" id="PS51747"/>
    </source>
</evidence>
<feature type="domain" description="CMP/dCMP-type deaminase" evidence="6">
    <location>
        <begin position="250"/>
        <end position="457"/>
    </location>
</feature>
<dbReference type="Gene3D" id="3.40.140.10">
    <property type="entry name" value="Cytidine Deaminase, domain 2"/>
    <property type="match status" value="1"/>
</dbReference>
<dbReference type="GO" id="GO:0005737">
    <property type="term" value="C:cytoplasm"/>
    <property type="evidence" value="ECO:0007669"/>
    <property type="project" value="TreeGrafter"/>
</dbReference>
<dbReference type="RefSeq" id="WP_091240210.1">
    <property type="nucleotide sequence ID" value="NZ_FNIR01000002.1"/>
</dbReference>
<dbReference type="GO" id="GO:0004132">
    <property type="term" value="F:dCMP deaminase activity"/>
    <property type="evidence" value="ECO:0007669"/>
    <property type="project" value="TreeGrafter"/>
</dbReference>
<feature type="region of interest" description="Disordered" evidence="5">
    <location>
        <begin position="532"/>
        <end position="557"/>
    </location>
</feature>
<dbReference type="InterPro" id="IPR016192">
    <property type="entry name" value="APOBEC/CMP_deaminase_Zn-bd"/>
</dbReference>
<sequence>MVDGSSGPQRSLQQLAQADRQRHDLFIGLVAPLGSSNKEVRESLEGKLTTYGYSTERAHLAGLLDDLNFGSPLPSRDNPDYHKLRMDAGDRLRKEAGDHSALAALAIAYVARHRQARRSKAIDEGSLTDPPPIAYIFDSLKHPREAQLLRNVYGAAYWQISIVEDGDERIRNLARVLGEADKTFDSAPLGRAQSLIDRDEADVDAKHGQNVRDTFAQSDFYLAVNRGRPWTDGLDRFLSGAFDSPFISPSADEEAMRFASAAALRSAAVGRQVGAAIVPPAGSPVIVGTNEVPRPGGGQFREGDIPDFRDFQSGTDPNPAYTESVIRELFDRLAKANFFTAARNQAGGAAVLKEARKPGEDGKSLLDGTRAKSLIEFTRCLHAEQAAIVEAARTGTAIQDSKLYTTTFPCHECTKFIVGAGVSEVQYVEPYPKSLAGDMYADLIDTRPPLEGGSRSAGDKIPFKAFLGFGPSRYDEVFTAGKRKLGSTINRHDPANSVPVGIAWSELAVREQEDAVVVAVAVSADLLAKSTIKDSSTTGTSPDLNEQQAENRDGAAS</sequence>
<evidence type="ECO:0000313" key="8">
    <source>
        <dbReference type="Proteomes" id="UP000199088"/>
    </source>
</evidence>
<keyword evidence="3" id="KW-0378">Hydrolase</keyword>
<evidence type="ECO:0000313" key="7">
    <source>
        <dbReference type="EMBL" id="SDN84921.1"/>
    </source>
</evidence>
<proteinExistence type="inferred from homology"/>
<dbReference type="EMBL" id="FNIR01000002">
    <property type="protein sequence ID" value="SDN84921.1"/>
    <property type="molecule type" value="Genomic_DNA"/>
</dbReference>
<dbReference type="Gene3D" id="3.40.50.300">
    <property type="entry name" value="P-loop containing nucleotide triphosphate hydrolases"/>
    <property type="match status" value="1"/>
</dbReference>
<feature type="compositionally biased region" description="Polar residues" evidence="5">
    <location>
        <begin position="533"/>
        <end position="548"/>
    </location>
</feature>
<protein>
    <submittedName>
        <fullName evidence="7">Cytidine and deoxycytidylate deaminase zinc-binding region</fullName>
    </submittedName>
</protein>
<dbReference type="InterPro" id="IPR002125">
    <property type="entry name" value="CMP_dCMP_dom"/>
</dbReference>
<evidence type="ECO:0000256" key="1">
    <source>
        <dbReference type="ARBA" id="ARBA00006576"/>
    </source>
</evidence>
<reference evidence="8" key="1">
    <citation type="submission" date="2016-10" db="EMBL/GenBank/DDBJ databases">
        <authorList>
            <person name="Varghese N."/>
            <person name="Submissions S."/>
        </authorList>
    </citation>
    <scope>NUCLEOTIDE SEQUENCE [LARGE SCALE GENOMIC DNA]</scope>
    <source>
        <strain evidence="8">DSM 45843</strain>
    </source>
</reference>
<dbReference type="PROSITE" id="PS00903">
    <property type="entry name" value="CYT_DCMP_DEAMINASES_1"/>
    <property type="match status" value="1"/>
</dbReference>